<dbReference type="KEGG" id="min:Minf_2002"/>
<evidence type="ECO:0000313" key="2">
    <source>
        <dbReference type="Proteomes" id="UP000009149"/>
    </source>
</evidence>
<protein>
    <submittedName>
        <fullName evidence="1">Uncharacterized protein</fullName>
    </submittedName>
</protein>
<organism evidence="1 2">
    <name type="scientific">Methylacidiphilum infernorum (isolate V4)</name>
    <name type="common">Methylokorus infernorum (strain V4)</name>
    <dbReference type="NCBI Taxonomy" id="481448"/>
    <lineage>
        <taxon>Bacteria</taxon>
        <taxon>Pseudomonadati</taxon>
        <taxon>Verrucomicrobiota</taxon>
        <taxon>Methylacidiphilae</taxon>
        <taxon>Methylacidiphilales</taxon>
        <taxon>Methylacidiphilaceae</taxon>
        <taxon>Methylacidiphilum (ex Ratnadevi et al. 2023)</taxon>
    </lineage>
</organism>
<proteinExistence type="predicted"/>
<accession>B3DYK8</accession>
<dbReference type="EMBL" id="CP000975">
    <property type="protein sequence ID" value="ACD84056.1"/>
    <property type="molecule type" value="Genomic_DNA"/>
</dbReference>
<dbReference type="HOGENOM" id="CLU_3185692_0_0_0"/>
<sequence>MIYFGLIDNRIQRKSVLKTPSFSCKQDWPILSLRTTPRADGESEGI</sequence>
<dbReference type="AlphaFoldDB" id="B3DYK8"/>
<dbReference type="STRING" id="481448.Minf_2002"/>
<name>B3DYK8_METI4</name>
<reference evidence="1 2" key="1">
    <citation type="journal article" date="2008" name="Biol. Direct">
        <title>Complete genome sequence of the extremely acidophilic methanotroph isolate V4, Methylacidiphilum infernorum, a representative of the bacterial phylum Verrucomicrobia.</title>
        <authorList>
            <person name="Hou S."/>
            <person name="Makarova K.S."/>
            <person name="Saw J.H."/>
            <person name="Senin P."/>
            <person name="Ly B.V."/>
            <person name="Zhou Z."/>
            <person name="Ren Y."/>
            <person name="Wang J."/>
            <person name="Galperin M.Y."/>
            <person name="Omelchenko M.V."/>
            <person name="Wolf Y.I."/>
            <person name="Yutin N."/>
            <person name="Koonin E.V."/>
            <person name="Stott M.B."/>
            <person name="Mountain B.W."/>
            <person name="Crowe M.A."/>
            <person name="Smirnova A.V."/>
            <person name="Dunfield P.F."/>
            <person name="Feng L."/>
            <person name="Wang L."/>
            <person name="Alam M."/>
        </authorList>
    </citation>
    <scope>NUCLEOTIDE SEQUENCE [LARGE SCALE GENOMIC DNA]</scope>
    <source>
        <strain evidence="2">Isolate V4</strain>
    </source>
</reference>
<gene>
    <name evidence="1" type="ordered locus">Minf_2002</name>
</gene>
<dbReference type="Proteomes" id="UP000009149">
    <property type="component" value="Chromosome"/>
</dbReference>
<evidence type="ECO:0000313" key="1">
    <source>
        <dbReference type="EMBL" id="ACD84056.1"/>
    </source>
</evidence>